<name>A0A5R8WSY7_9BACT</name>
<dbReference type="OrthoDB" id="1652165at2"/>
<dbReference type="InterPro" id="IPR000601">
    <property type="entry name" value="PKD_dom"/>
</dbReference>
<evidence type="ECO:0000259" key="2">
    <source>
        <dbReference type="PROSITE" id="PS50093"/>
    </source>
</evidence>
<dbReference type="RefSeq" id="WP_138077229.1">
    <property type="nucleotide sequence ID" value="NZ_VAJM01000003.1"/>
</dbReference>
<dbReference type="PANTHER" id="PTHR35580">
    <property type="entry name" value="CELL SURFACE GLYCOPROTEIN (S-LAYER PROTEIN)-LIKE PROTEIN"/>
    <property type="match status" value="1"/>
</dbReference>
<feature type="signal peptide" evidence="1">
    <location>
        <begin position="1"/>
        <end position="22"/>
    </location>
</feature>
<dbReference type="InterPro" id="IPR052918">
    <property type="entry name" value="Motility_Chemotaxis_Reg"/>
</dbReference>
<dbReference type="PROSITE" id="PS50093">
    <property type="entry name" value="PKD"/>
    <property type="match status" value="1"/>
</dbReference>
<dbReference type="PANTHER" id="PTHR35580:SF1">
    <property type="entry name" value="PHYTASE-LIKE DOMAIN-CONTAINING PROTEIN"/>
    <property type="match status" value="1"/>
</dbReference>
<feature type="domain" description="PKD" evidence="2">
    <location>
        <begin position="1032"/>
        <end position="1068"/>
    </location>
</feature>
<dbReference type="InterPro" id="IPR026341">
    <property type="entry name" value="T9SS_type_B"/>
</dbReference>
<dbReference type="InterPro" id="IPR022409">
    <property type="entry name" value="PKD/Chitinase_dom"/>
</dbReference>
<dbReference type="InterPro" id="IPR057708">
    <property type="entry name" value="DUF7948"/>
</dbReference>
<organism evidence="3 4">
    <name type="scientific">Hymenobacter jeollabukensis</name>
    <dbReference type="NCBI Taxonomy" id="2025313"/>
    <lineage>
        <taxon>Bacteria</taxon>
        <taxon>Pseudomonadati</taxon>
        <taxon>Bacteroidota</taxon>
        <taxon>Cytophagia</taxon>
        <taxon>Cytophagales</taxon>
        <taxon>Hymenobacteraceae</taxon>
        <taxon>Hymenobacter</taxon>
    </lineage>
</organism>
<dbReference type="AlphaFoldDB" id="A0A5R8WSY7"/>
<accession>A0A5R8WSY7</accession>
<dbReference type="Gene3D" id="2.60.40.10">
    <property type="entry name" value="Immunoglobulins"/>
    <property type="match status" value="1"/>
</dbReference>
<dbReference type="NCBIfam" id="TIGR04131">
    <property type="entry name" value="Bac_Flav_CTERM"/>
    <property type="match status" value="1"/>
</dbReference>
<evidence type="ECO:0000256" key="1">
    <source>
        <dbReference type="SAM" id="SignalP"/>
    </source>
</evidence>
<evidence type="ECO:0000313" key="3">
    <source>
        <dbReference type="EMBL" id="TLM94301.1"/>
    </source>
</evidence>
<feature type="chain" id="PRO_5024275192" evidence="1">
    <location>
        <begin position="23"/>
        <end position="1171"/>
    </location>
</feature>
<dbReference type="SMART" id="SM00089">
    <property type="entry name" value="PKD"/>
    <property type="match status" value="1"/>
</dbReference>
<dbReference type="SUPFAM" id="SSF49299">
    <property type="entry name" value="PKD domain"/>
    <property type="match status" value="1"/>
</dbReference>
<dbReference type="EMBL" id="VAJM01000003">
    <property type="protein sequence ID" value="TLM94301.1"/>
    <property type="molecule type" value="Genomic_DNA"/>
</dbReference>
<evidence type="ECO:0000313" key="4">
    <source>
        <dbReference type="Proteomes" id="UP000305517"/>
    </source>
</evidence>
<dbReference type="Proteomes" id="UP000305517">
    <property type="component" value="Unassembled WGS sequence"/>
</dbReference>
<sequence>MFLSTLGRVAALLGLLSLPTLAQALSEPPARSLEFIENKGQWDTRARYAAPLPAGRLFVEATGLTYSFVDPQQLAAHHHHGKEGAAATDKMHGHAYSMRFVGARSGATLQPTVPTGEVRNYLLGNDAKRWAQGVGGYRELRYQGLWNGIDAHLYENRQGQLEYDFELAARADAGRIRLRYDGADRLQLRPDGVLEIGTSVGTVTELAPQAWQLDANGRQQPVSCRYVLQGREVRFELGRYDHTRPLTIDPTVVFSSFTGSTSDNWGFTATYDQQGNMYSGGIAFAAGYPTSPGAFDTSFGGVIDMAIIKYNSAATGSASRLWATYIGGSGADVPHSLVVNNQGDLLVLGTTSSANYPVTGNGFDQHFEGGPSFAPLSGLSYTAGSDIVVTRLNSSGSALVGSTFLGGTNNDGLLTTTGSFNQLVHNYGDQFRGDITVDSDDNVYIASSTASTNFPLVGAVQTSHRGGLYDAVVARLSPTLSALTFSSYFGGSGADAAYSIQINAARDIYIGGGTTSADLEPISGAYQTSLFGGVDGYIARLSPNAGSSYQARRVTYLGTGQHDEVYFLQLDGLGGVYALGQTRGQWPIVGNVYSSANGRQFVNKLAPDLGSAVLSTAFGTGRSNPDISPTAFLVDQCERIYICGWGGDINGGSYGNEDTRGLITTSNAIQRTTDGNDFYLMQLAPYATTLEYATYFGGSGEEHVDGGTSRFDRRGFVYQAVCGGCGGSSSFPIPPGAGSYSTRNGASNCNNAAFKIDFGMNVAVAGPNQSVCVDAGSMRLGGSPAGGTWAGTGVTGSVAAGYTFAPGTAAVGTHQLTYTVASTGTCVTTSTLNMTVLPITPVTFALPPQICLYEAPIRLTATVVGGTWSGPGVTGDQFNPQAAGPGTHTITYNLPALQCGSASQRILVNNVPVVVAGRDTALCSFQRSGYRLQGSPAGGTWSGPGCTPDGQYTPVPGSSGPVMLTYTYRATTGCLNASQLRVMLVPEDRTNQVLELPTCPLKPRPGEDMPFYTGMAPFTHTFNHDLLFANRYEWNFGDAERSDIVQSTEQFPTHVYAKPGKYQVKFTAYYNSSCSSTTRFAPVYVGDPFIPNIITPNGDGQNDTFEQRLSCLPVTIKVFSRWGNQVYETQNYQNDWAGGLKGGGNLPDGIYYYHLVDTEGRTAKGWLEIRR</sequence>
<proteinExistence type="predicted"/>
<comment type="caution">
    <text evidence="3">The sequence shown here is derived from an EMBL/GenBank/DDBJ whole genome shotgun (WGS) entry which is preliminary data.</text>
</comment>
<dbReference type="InterPro" id="IPR013783">
    <property type="entry name" value="Ig-like_fold"/>
</dbReference>
<dbReference type="CDD" id="cd00146">
    <property type="entry name" value="PKD"/>
    <property type="match status" value="1"/>
</dbReference>
<dbReference type="Pfam" id="PF18911">
    <property type="entry name" value="PKD_4"/>
    <property type="match status" value="1"/>
</dbReference>
<protein>
    <submittedName>
        <fullName evidence="3">T9SS type B sorting domain-containing protein</fullName>
    </submittedName>
</protein>
<keyword evidence="1" id="KW-0732">Signal</keyword>
<dbReference type="Pfam" id="PF25778">
    <property type="entry name" value="DUF7948"/>
    <property type="match status" value="1"/>
</dbReference>
<gene>
    <name evidence="3" type="ORF">FDY95_09870</name>
</gene>
<keyword evidence="4" id="KW-1185">Reference proteome</keyword>
<dbReference type="InterPro" id="IPR035986">
    <property type="entry name" value="PKD_dom_sf"/>
</dbReference>
<reference evidence="3 4" key="1">
    <citation type="submission" date="2019-05" db="EMBL/GenBank/DDBJ databases">
        <title>Hymenobacter edaphi sp. nov., isolated from abandoned arsenic-contaminated farmland soil.</title>
        <authorList>
            <person name="Nie L."/>
        </authorList>
    </citation>
    <scope>NUCLEOTIDE SEQUENCE [LARGE SCALE GENOMIC DNA]</scope>
    <source>
        <strain evidence="3 4">1-3-3-8</strain>
    </source>
</reference>
<dbReference type="Pfam" id="PF13585">
    <property type="entry name" value="CHU_C"/>
    <property type="match status" value="1"/>
</dbReference>